<dbReference type="KEGG" id="ffu:CLAFUR5_07115"/>
<dbReference type="GeneID" id="71986993"/>
<reference evidence="2" key="2">
    <citation type="journal article" date="2022" name="Microb. Genom.">
        <title>A chromosome-scale genome assembly of the tomato pathogen Cladosporium fulvum reveals a compartmentalized genome architecture and the presence of a dispensable chromosome.</title>
        <authorList>
            <person name="Zaccaron A.Z."/>
            <person name="Chen L.H."/>
            <person name="Samaras A."/>
            <person name="Stergiopoulos I."/>
        </authorList>
    </citation>
    <scope>NUCLEOTIDE SEQUENCE</scope>
    <source>
        <strain evidence="2">Race5_Kim</strain>
    </source>
</reference>
<proteinExistence type="predicted"/>
<reference evidence="2" key="1">
    <citation type="submission" date="2021-12" db="EMBL/GenBank/DDBJ databases">
        <authorList>
            <person name="Zaccaron A."/>
            <person name="Stergiopoulos I."/>
        </authorList>
    </citation>
    <scope>NUCLEOTIDE SEQUENCE</scope>
    <source>
        <strain evidence="2">Race5_Kim</strain>
    </source>
</reference>
<evidence type="ECO:0000313" key="2">
    <source>
        <dbReference type="EMBL" id="UJO18590.1"/>
    </source>
</evidence>
<keyword evidence="3" id="KW-1185">Reference proteome</keyword>
<dbReference type="AlphaFoldDB" id="A0A9Q8P9Y2"/>
<dbReference type="RefSeq" id="XP_047762956.1">
    <property type="nucleotide sequence ID" value="XM_047906263.1"/>
</dbReference>
<dbReference type="OrthoDB" id="10388262at2759"/>
<evidence type="ECO:0000313" key="3">
    <source>
        <dbReference type="Proteomes" id="UP000756132"/>
    </source>
</evidence>
<gene>
    <name evidence="2" type="ORF">CLAFUR5_07115</name>
</gene>
<sequence>MLYPPSLLTNFDGDMAGTNAGSKTERLMQIIEEARGTVLKASTIIQIASKAGSIVTAVEDDPAIRLTLLQHSSAVYQQAAVLSTIAVLYYSVYTNENHRLGRLLELMISLHRDTVGVQSFNGQLQNVHQRVMQERGEDDGDTLVCQAGTVSQGIMAQTSHSTESATNEQVPVELYVKQRGRSQGRRDSPQLSGGTRLRKEDLRQMTYHRLEGSFQRLRTIREALFRDVVKDGDDLTQLRFDAINAVWLSPSFDCVVDGHRNSAHYQRLLDVLIDVPEPSKRHTYHCTPLDLATAMSKLSIDVGMMFLEDPKHIIWPLGDDTGNAHSVVVLCNKEGYRWRYTAVELLADGQQRRRQPPTFEQLLRPGLRSVQADFQGLVNRSVKGWKSFPFLKLPAEVRLQIYDRYLEAGDHCDRISTHVVSELRMEVPAPRGRCAFNSSELLRPEQSWMAWPGAANIQEVFITLPQMRGVCITIFPSGYRLSRLLHLSGSTKRYQVQIKAFEELVRIIIEDHTTPGMSLQDLAAVLDFGNSVFHF</sequence>
<organism evidence="2 3">
    <name type="scientific">Passalora fulva</name>
    <name type="common">Tomato leaf mold</name>
    <name type="synonym">Cladosporium fulvum</name>
    <dbReference type="NCBI Taxonomy" id="5499"/>
    <lineage>
        <taxon>Eukaryota</taxon>
        <taxon>Fungi</taxon>
        <taxon>Dikarya</taxon>
        <taxon>Ascomycota</taxon>
        <taxon>Pezizomycotina</taxon>
        <taxon>Dothideomycetes</taxon>
        <taxon>Dothideomycetidae</taxon>
        <taxon>Mycosphaerellales</taxon>
        <taxon>Mycosphaerellaceae</taxon>
        <taxon>Fulvia</taxon>
    </lineage>
</organism>
<name>A0A9Q8P9Y2_PASFU</name>
<dbReference type="EMBL" id="CP090168">
    <property type="protein sequence ID" value="UJO18590.1"/>
    <property type="molecule type" value="Genomic_DNA"/>
</dbReference>
<accession>A0A9Q8P9Y2</accession>
<feature type="region of interest" description="Disordered" evidence="1">
    <location>
        <begin position="178"/>
        <end position="198"/>
    </location>
</feature>
<dbReference type="Proteomes" id="UP000756132">
    <property type="component" value="Chromosome 6"/>
</dbReference>
<evidence type="ECO:0000256" key="1">
    <source>
        <dbReference type="SAM" id="MobiDB-lite"/>
    </source>
</evidence>
<protein>
    <submittedName>
        <fullName evidence="2">Uncharacterized protein</fullName>
    </submittedName>
</protein>